<dbReference type="Proteomes" id="UP000261680">
    <property type="component" value="Unplaced"/>
</dbReference>
<dbReference type="AlphaFoldDB" id="A0A8M1GC85"/>
<reference evidence="3" key="1">
    <citation type="submission" date="2025-08" db="UniProtKB">
        <authorList>
            <consortium name="RefSeq"/>
        </authorList>
    </citation>
    <scope>IDENTIFICATION</scope>
    <source>
        <tissue evidence="3">Whole blood</tissue>
    </source>
</reference>
<evidence type="ECO:0000313" key="3">
    <source>
        <dbReference type="RefSeq" id="XP_040492307.1"/>
    </source>
</evidence>
<feature type="compositionally biased region" description="Pro residues" evidence="1">
    <location>
        <begin position="59"/>
        <end position="68"/>
    </location>
</feature>
<evidence type="ECO:0000313" key="2">
    <source>
        <dbReference type="Proteomes" id="UP000261680"/>
    </source>
</evidence>
<feature type="region of interest" description="Disordered" evidence="1">
    <location>
        <begin position="1"/>
        <end position="155"/>
    </location>
</feature>
<feature type="compositionally biased region" description="Basic and acidic residues" evidence="1">
    <location>
        <begin position="348"/>
        <end position="357"/>
    </location>
</feature>
<feature type="region of interest" description="Disordered" evidence="1">
    <location>
        <begin position="244"/>
        <end position="357"/>
    </location>
</feature>
<protein>
    <submittedName>
        <fullName evidence="3">Basic salivary proline-rich protein 2-like</fullName>
    </submittedName>
</protein>
<feature type="compositionally biased region" description="Basic and acidic residues" evidence="1">
    <location>
        <begin position="129"/>
        <end position="142"/>
    </location>
</feature>
<dbReference type="GeneID" id="121104029"/>
<sequence>MVPLVPPRSPWRSQLQDELGRRPPGEPPHGSQAQLREGALQPAPDQGETPDGPKNLEPVPSPAPPSPPWATLGFNRFSSEPKLERSFTPGAERAGPVRPMLWARSLPRVAAQSAEPESRARESQPQPEPELRGRRQSPEARRSGGGGGCGCDGDRSGSGLGCHLPGRALREGPQPQDPCPRPMYQYYACRSGPCGPLLTGPLDQESWGSPCLSGPVYLLQVLEQLGRADANKINFLASCPSQVGHPQGAEPGGGTKGRHFRSKAPEGFGGPWDTREGGCMEGQWNFRPGPPLAQGTRAAGSPSPRTCLSGLTSPFHPRLRPSVPRNAADSGAQRGCPPPRPPESSRTAPDELFVRAA</sequence>
<accession>A0A8M1GC85</accession>
<feature type="compositionally biased region" description="Gly residues" evidence="1">
    <location>
        <begin position="143"/>
        <end position="155"/>
    </location>
</feature>
<proteinExistence type="predicted"/>
<keyword evidence="2" id="KW-1185">Reference proteome</keyword>
<feature type="compositionally biased region" description="Polar residues" evidence="1">
    <location>
        <begin position="303"/>
        <end position="312"/>
    </location>
</feature>
<evidence type="ECO:0000256" key="1">
    <source>
        <dbReference type="SAM" id="MobiDB-lite"/>
    </source>
</evidence>
<dbReference type="RefSeq" id="XP_040492307.1">
    <property type="nucleotide sequence ID" value="XM_040636373.1"/>
</dbReference>
<gene>
    <name evidence="3" type="primary">LOC121104029</name>
</gene>
<dbReference type="KEGG" id="umr:121104029"/>
<name>A0A8M1GC85_URSMA</name>
<organism evidence="2 3">
    <name type="scientific">Ursus maritimus</name>
    <name type="common">Polar bear</name>
    <name type="synonym">Thalarctos maritimus</name>
    <dbReference type="NCBI Taxonomy" id="29073"/>
    <lineage>
        <taxon>Eukaryota</taxon>
        <taxon>Metazoa</taxon>
        <taxon>Chordata</taxon>
        <taxon>Craniata</taxon>
        <taxon>Vertebrata</taxon>
        <taxon>Euteleostomi</taxon>
        <taxon>Mammalia</taxon>
        <taxon>Eutheria</taxon>
        <taxon>Laurasiatheria</taxon>
        <taxon>Carnivora</taxon>
        <taxon>Caniformia</taxon>
        <taxon>Ursidae</taxon>
        <taxon>Ursus</taxon>
    </lineage>
</organism>